<name>A0AAW0B3C8_9AGAR</name>
<feature type="compositionally biased region" description="Basic residues" evidence="1">
    <location>
        <begin position="388"/>
        <end position="402"/>
    </location>
</feature>
<dbReference type="Proteomes" id="UP001362999">
    <property type="component" value="Unassembled WGS sequence"/>
</dbReference>
<comment type="caution">
    <text evidence="2">The sequence shown here is derived from an EMBL/GenBank/DDBJ whole genome shotgun (WGS) entry which is preliminary data.</text>
</comment>
<protein>
    <submittedName>
        <fullName evidence="2">Uncharacterized protein</fullName>
    </submittedName>
</protein>
<dbReference type="AlphaFoldDB" id="A0AAW0B3C8"/>
<proteinExistence type="predicted"/>
<evidence type="ECO:0000256" key="1">
    <source>
        <dbReference type="SAM" id="MobiDB-lite"/>
    </source>
</evidence>
<gene>
    <name evidence="2" type="ORF">R3P38DRAFT_3198475</name>
</gene>
<dbReference type="EMBL" id="JAWWNJ010000042">
    <property type="protein sequence ID" value="KAK7019974.1"/>
    <property type="molecule type" value="Genomic_DNA"/>
</dbReference>
<feature type="region of interest" description="Disordered" evidence="1">
    <location>
        <begin position="84"/>
        <end position="109"/>
    </location>
</feature>
<sequence>MPPKQNESKFSPEQDAYMATFYDEWLKVPEEERTQWNKDNASKLMNHELFKDNLPSEEQDTARGTTLTRWEERIRKKFQNHRTQAGTKAAKAALRAGSSTSGTKPPPPSTIFSTAQVTAYNIYGLDKDEAIRLEAKKRAAATGKRPITFYQTVKREMWAELTDEEIAALEARARAKASDVDYNQRVFAENIWDILDELFKSGRLGDIAAVLNLTFKRPDGSIAFSTYSVNAADDAPHIQSMKDFEPWRNQWQEFMEEIWYNPRRNRANVIDISTNPDGIPVMPDVDLGRTPPEAIKDVVLRYIKALWEHCLPGQEFDWGVASRSYDTGRFKLPFSLDGLPGRNIWEFGSLADYFLKIEEDTFVFEQLESKEDEVGFPRPTTDSLDKGKGHKKGDKKKSKGKGKANTSSCN</sequence>
<feature type="compositionally biased region" description="Low complexity" evidence="1">
    <location>
        <begin position="84"/>
        <end position="103"/>
    </location>
</feature>
<evidence type="ECO:0000313" key="3">
    <source>
        <dbReference type="Proteomes" id="UP001362999"/>
    </source>
</evidence>
<keyword evidence="3" id="KW-1185">Reference proteome</keyword>
<organism evidence="2 3">
    <name type="scientific">Favolaschia claudopus</name>
    <dbReference type="NCBI Taxonomy" id="2862362"/>
    <lineage>
        <taxon>Eukaryota</taxon>
        <taxon>Fungi</taxon>
        <taxon>Dikarya</taxon>
        <taxon>Basidiomycota</taxon>
        <taxon>Agaricomycotina</taxon>
        <taxon>Agaricomycetes</taxon>
        <taxon>Agaricomycetidae</taxon>
        <taxon>Agaricales</taxon>
        <taxon>Marasmiineae</taxon>
        <taxon>Mycenaceae</taxon>
        <taxon>Favolaschia</taxon>
    </lineage>
</organism>
<reference evidence="2 3" key="1">
    <citation type="journal article" date="2024" name="J Genomics">
        <title>Draft genome sequencing and assembly of Favolaschia claudopus CIRM-BRFM 2984 isolated from oak limbs.</title>
        <authorList>
            <person name="Navarro D."/>
            <person name="Drula E."/>
            <person name="Chaduli D."/>
            <person name="Cazenave R."/>
            <person name="Ahrendt S."/>
            <person name="Wang J."/>
            <person name="Lipzen A."/>
            <person name="Daum C."/>
            <person name="Barry K."/>
            <person name="Grigoriev I.V."/>
            <person name="Favel A."/>
            <person name="Rosso M.N."/>
            <person name="Martin F."/>
        </authorList>
    </citation>
    <scope>NUCLEOTIDE SEQUENCE [LARGE SCALE GENOMIC DNA]</scope>
    <source>
        <strain evidence="2 3">CIRM-BRFM 2984</strain>
    </source>
</reference>
<evidence type="ECO:0000313" key="2">
    <source>
        <dbReference type="EMBL" id="KAK7019974.1"/>
    </source>
</evidence>
<feature type="region of interest" description="Disordered" evidence="1">
    <location>
        <begin position="370"/>
        <end position="410"/>
    </location>
</feature>
<accession>A0AAW0B3C8</accession>